<protein>
    <recommendedName>
        <fullName evidence="9">TRAP transporter small permease protein</fullName>
    </recommendedName>
</protein>
<dbReference type="Proteomes" id="UP000253769">
    <property type="component" value="Unassembled WGS sequence"/>
</dbReference>
<comment type="similarity">
    <text evidence="8 9">Belongs to the TRAP transporter small permease family.</text>
</comment>
<evidence type="ECO:0000259" key="10">
    <source>
        <dbReference type="Pfam" id="PF04290"/>
    </source>
</evidence>
<dbReference type="RefSeq" id="WP_114696749.1">
    <property type="nucleotide sequence ID" value="NZ_QQOH01000004.1"/>
</dbReference>
<gene>
    <name evidence="11" type="ORF">DV711_16190</name>
</gene>
<reference evidence="11 12" key="1">
    <citation type="submission" date="2018-07" db="EMBL/GenBank/DDBJ databases">
        <title>Motiliproteus coralliicola sp. nov., a bacterium isolated from Coral.</title>
        <authorList>
            <person name="Wang G."/>
        </authorList>
    </citation>
    <scope>NUCLEOTIDE SEQUENCE [LARGE SCALE GENOMIC DNA]</scope>
    <source>
        <strain evidence="11 12">C34</strain>
    </source>
</reference>
<dbReference type="GO" id="GO:0005886">
    <property type="term" value="C:plasma membrane"/>
    <property type="evidence" value="ECO:0007669"/>
    <property type="project" value="UniProtKB-SubCell"/>
</dbReference>
<evidence type="ECO:0000313" key="11">
    <source>
        <dbReference type="EMBL" id="RDE19126.1"/>
    </source>
</evidence>
<organism evidence="11 12">
    <name type="scientific">Motiliproteus coralliicola</name>
    <dbReference type="NCBI Taxonomy" id="2283196"/>
    <lineage>
        <taxon>Bacteria</taxon>
        <taxon>Pseudomonadati</taxon>
        <taxon>Pseudomonadota</taxon>
        <taxon>Gammaproteobacteria</taxon>
        <taxon>Oceanospirillales</taxon>
        <taxon>Oceanospirillaceae</taxon>
        <taxon>Motiliproteus</taxon>
    </lineage>
</organism>
<keyword evidence="6 9" id="KW-1133">Transmembrane helix</keyword>
<comment type="caution">
    <text evidence="11">The sequence shown here is derived from an EMBL/GenBank/DDBJ whole genome shotgun (WGS) entry which is preliminary data.</text>
</comment>
<evidence type="ECO:0000256" key="1">
    <source>
        <dbReference type="ARBA" id="ARBA00004429"/>
    </source>
</evidence>
<evidence type="ECO:0000256" key="4">
    <source>
        <dbReference type="ARBA" id="ARBA00022519"/>
    </source>
</evidence>
<feature type="transmembrane region" description="Helical" evidence="9">
    <location>
        <begin position="51"/>
        <end position="73"/>
    </location>
</feature>
<comment type="subcellular location">
    <subcellularLocation>
        <location evidence="1 9">Cell inner membrane</location>
        <topology evidence="1 9">Multi-pass membrane protein</topology>
    </subcellularLocation>
</comment>
<feature type="transmembrane region" description="Helical" evidence="9">
    <location>
        <begin position="126"/>
        <end position="144"/>
    </location>
</feature>
<dbReference type="GO" id="GO:0022857">
    <property type="term" value="F:transmembrane transporter activity"/>
    <property type="evidence" value="ECO:0007669"/>
    <property type="project" value="UniProtKB-UniRule"/>
</dbReference>
<comment type="function">
    <text evidence="9">Part of the tripartite ATP-independent periplasmic (TRAP) transport system.</text>
</comment>
<evidence type="ECO:0000313" key="12">
    <source>
        <dbReference type="Proteomes" id="UP000253769"/>
    </source>
</evidence>
<evidence type="ECO:0000256" key="9">
    <source>
        <dbReference type="RuleBase" id="RU369079"/>
    </source>
</evidence>
<dbReference type="InterPro" id="IPR055348">
    <property type="entry name" value="DctQ"/>
</dbReference>
<evidence type="ECO:0000256" key="2">
    <source>
        <dbReference type="ARBA" id="ARBA00022448"/>
    </source>
</evidence>
<dbReference type="OrthoDB" id="9791324at2"/>
<keyword evidence="3" id="KW-1003">Cell membrane</keyword>
<feature type="domain" description="Tripartite ATP-independent periplasmic transporters DctQ component" evidence="10">
    <location>
        <begin position="21"/>
        <end position="151"/>
    </location>
</feature>
<keyword evidence="5 9" id="KW-0812">Transmembrane</keyword>
<dbReference type="GO" id="GO:0015740">
    <property type="term" value="P:C4-dicarboxylate transport"/>
    <property type="evidence" value="ECO:0007669"/>
    <property type="project" value="TreeGrafter"/>
</dbReference>
<keyword evidence="4 9" id="KW-0997">Cell inner membrane</keyword>
<evidence type="ECO:0000256" key="3">
    <source>
        <dbReference type="ARBA" id="ARBA00022475"/>
    </source>
</evidence>
<keyword evidence="2 9" id="KW-0813">Transport</keyword>
<dbReference type="AlphaFoldDB" id="A0A369WET6"/>
<dbReference type="EMBL" id="QQOH01000004">
    <property type="protein sequence ID" value="RDE19126.1"/>
    <property type="molecule type" value="Genomic_DNA"/>
</dbReference>
<comment type="subunit">
    <text evidence="9">The complex comprises the extracytoplasmic solute receptor protein and the two transmembrane proteins.</text>
</comment>
<dbReference type="PANTHER" id="PTHR35011:SF2">
    <property type="entry name" value="2,3-DIKETO-L-GULONATE TRAP TRANSPORTER SMALL PERMEASE PROTEIN YIAM"/>
    <property type="match status" value="1"/>
</dbReference>
<dbReference type="Pfam" id="PF04290">
    <property type="entry name" value="DctQ"/>
    <property type="match status" value="1"/>
</dbReference>
<evidence type="ECO:0000256" key="8">
    <source>
        <dbReference type="ARBA" id="ARBA00038436"/>
    </source>
</evidence>
<accession>A0A369WET6</accession>
<proteinExistence type="inferred from homology"/>
<keyword evidence="12" id="KW-1185">Reference proteome</keyword>
<dbReference type="InterPro" id="IPR007387">
    <property type="entry name" value="TRAP_DctQ"/>
</dbReference>
<evidence type="ECO:0000256" key="6">
    <source>
        <dbReference type="ARBA" id="ARBA00022989"/>
    </source>
</evidence>
<sequence length="184" mass="20914">MLGKLINRLEESFLCLLLVAMTLLVFAEVVARFGFNAGIHWAQEVTLLLSAWFVLFGASYGVKVGSHIGVDVFVKMLPRNVHRGVTMLALALCLFYCCLFLYGSWIYLSKMKMIGIELEDLPVEKWIPMSVLVIGFVLLIVRFLNLFWKVITHKADGFHLADEAEESMHIAEELKAMNEQEETK</sequence>
<dbReference type="PANTHER" id="PTHR35011">
    <property type="entry name" value="2,3-DIKETO-L-GULONATE TRAP TRANSPORTER SMALL PERMEASE PROTEIN YIAM"/>
    <property type="match status" value="1"/>
</dbReference>
<evidence type="ECO:0000256" key="5">
    <source>
        <dbReference type="ARBA" id="ARBA00022692"/>
    </source>
</evidence>
<feature type="transmembrane region" description="Helical" evidence="9">
    <location>
        <begin position="85"/>
        <end position="106"/>
    </location>
</feature>
<name>A0A369WET6_9GAMM</name>
<comment type="caution">
    <text evidence="9">Lacks conserved residue(s) required for the propagation of feature annotation.</text>
</comment>
<evidence type="ECO:0000256" key="7">
    <source>
        <dbReference type="ARBA" id="ARBA00023136"/>
    </source>
</evidence>
<keyword evidence="7 9" id="KW-0472">Membrane</keyword>